<dbReference type="InterPro" id="IPR038765">
    <property type="entry name" value="Papain-like_cys_pep_sf"/>
</dbReference>
<dbReference type="EMBL" id="VSSQ01004224">
    <property type="protein sequence ID" value="MPM24270.1"/>
    <property type="molecule type" value="Genomic_DNA"/>
</dbReference>
<dbReference type="InterPro" id="IPR000200">
    <property type="entry name" value="Peptidase_C10"/>
</dbReference>
<organism evidence="8">
    <name type="scientific">bioreactor metagenome</name>
    <dbReference type="NCBI Taxonomy" id="1076179"/>
    <lineage>
        <taxon>unclassified sequences</taxon>
        <taxon>metagenomes</taxon>
        <taxon>ecological metagenomes</taxon>
    </lineage>
</organism>
<dbReference type="Pfam" id="PF18962">
    <property type="entry name" value="Por_Secre_tail"/>
    <property type="match status" value="1"/>
</dbReference>
<comment type="caution">
    <text evidence="8">The sequence shown here is derived from an EMBL/GenBank/DDBJ whole genome shotgun (WGS) entry which is preliminary data.</text>
</comment>
<dbReference type="AlphaFoldDB" id="A0A644Y742"/>
<evidence type="ECO:0000259" key="6">
    <source>
        <dbReference type="Pfam" id="PF13734"/>
    </source>
</evidence>
<reference evidence="8" key="1">
    <citation type="submission" date="2019-08" db="EMBL/GenBank/DDBJ databases">
        <authorList>
            <person name="Kucharzyk K."/>
            <person name="Murdoch R.W."/>
            <person name="Higgins S."/>
            <person name="Loffler F."/>
        </authorList>
    </citation>
    <scope>NUCLEOTIDE SEQUENCE</scope>
</reference>
<dbReference type="Pfam" id="PF13734">
    <property type="entry name" value="Inhibitor_I69"/>
    <property type="match status" value="1"/>
</dbReference>
<evidence type="ECO:0000256" key="2">
    <source>
        <dbReference type="ARBA" id="ARBA00022670"/>
    </source>
</evidence>
<feature type="domain" description="Spi protease inhibitor" evidence="6">
    <location>
        <begin position="33"/>
        <end position="107"/>
    </location>
</feature>
<keyword evidence="3" id="KW-0732">Signal</keyword>
<evidence type="ECO:0000259" key="7">
    <source>
        <dbReference type="Pfam" id="PF18962"/>
    </source>
</evidence>
<keyword evidence="5" id="KW-0788">Thiol protease</keyword>
<name>A0A644Y742_9ZZZZ</name>
<dbReference type="Gene3D" id="3.90.70.50">
    <property type="entry name" value="Peptidase C10, streptopain"/>
    <property type="match status" value="1"/>
</dbReference>
<dbReference type="InterPro" id="IPR025896">
    <property type="entry name" value="Spi_Prtas-inh"/>
</dbReference>
<sequence length="481" mass="52279">MILCIGNISTLHKKTMKRGILFLLCITSLSIYAQQVPVAKAKSVANEFISQNGLSCSVQTITPRLNSAGDTLYYIVDATPHHYFIVSANERVSPVIAWSATSQFDVTKPFAAILDRDISDRIAEASLLNTNQKNNIRLQWEFLSDGIVQSPKMQYWPDSGTTSTGGWVESHWTQSSPFNQMCPMDPVSGTRSYAGCPAIAMGQIINYLKTTQNTRFDDGDDYYHNYAGRTYNIDDDADSLGFPSFPVLNDWLDSADILFQSGIDATGSVAASIVFACGTACTQVYTSQGSGTFSVSQAYAAYQRFGFTCCELLESADSIMYATLISNMKNGWPAHLAVVDAAWSVGHNVVVDGYNTDGYFHINFGWGGSNDGWWLVPDPSFPYSMGVLEGIVLNIIPVGTGIADNEQNSSIGFYPNPANEIIYLNSATGADIQYSILSSTGQLIQSGFTSGSISVSDLASGIYFLQLKTEEGIQVGKIVKE</sequence>
<evidence type="ECO:0000256" key="4">
    <source>
        <dbReference type="ARBA" id="ARBA00022801"/>
    </source>
</evidence>
<keyword evidence="2" id="KW-0645">Protease</keyword>
<evidence type="ECO:0008006" key="9">
    <source>
        <dbReference type="Google" id="ProtNLM"/>
    </source>
</evidence>
<evidence type="ECO:0000313" key="8">
    <source>
        <dbReference type="EMBL" id="MPM24270.1"/>
    </source>
</evidence>
<keyword evidence="4" id="KW-0378">Hydrolase</keyword>
<dbReference type="GO" id="GO:0008234">
    <property type="term" value="F:cysteine-type peptidase activity"/>
    <property type="evidence" value="ECO:0007669"/>
    <property type="project" value="UniProtKB-KW"/>
</dbReference>
<evidence type="ECO:0000256" key="1">
    <source>
        <dbReference type="ARBA" id="ARBA00009693"/>
    </source>
</evidence>
<dbReference type="GO" id="GO:0006508">
    <property type="term" value="P:proteolysis"/>
    <property type="evidence" value="ECO:0007669"/>
    <property type="project" value="UniProtKB-KW"/>
</dbReference>
<feature type="domain" description="Secretion system C-terminal sorting" evidence="7">
    <location>
        <begin position="414"/>
        <end position="479"/>
    </location>
</feature>
<proteinExistence type="inferred from homology"/>
<protein>
    <recommendedName>
        <fullName evidence="9">Secretion system C-terminal sorting domain-containing protein</fullName>
    </recommendedName>
</protein>
<dbReference type="NCBIfam" id="TIGR04183">
    <property type="entry name" value="Por_Secre_tail"/>
    <property type="match status" value="1"/>
</dbReference>
<evidence type="ECO:0000256" key="3">
    <source>
        <dbReference type="ARBA" id="ARBA00022729"/>
    </source>
</evidence>
<comment type="similarity">
    <text evidence="1">Belongs to the peptidase C10 family.</text>
</comment>
<dbReference type="InterPro" id="IPR044934">
    <property type="entry name" value="Streptopain_sf"/>
</dbReference>
<gene>
    <name evidence="8" type="ORF">SDC9_70751</name>
</gene>
<dbReference type="InterPro" id="IPR026444">
    <property type="entry name" value="Secre_tail"/>
</dbReference>
<evidence type="ECO:0000256" key="5">
    <source>
        <dbReference type="ARBA" id="ARBA00022807"/>
    </source>
</evidence>
<accession>A0A644Y742</accession>
<dbReference type="Pfam" id="PF01640">
    <property type="entry name" value="Peptidase_C10"/>
    <property type="match status" value="1"/>
</dbReference>
<dbReference type="SUPFAM" id="SSF54001">
    <property type="entry name" value="Cysteine proteinases"/>
    <property type="match status" value="1"/>
</dbReference>